<comment type="subcellular location">
    <subcellularLocation>
        <location evidence="1">Membrane</location>
        <topology evidence="1">Single-pass membrane protein</topology>
    </subcellularLocation>
</comment>
<comment type="caution">
    <text evidence="8">The sequence shown here is derived from an EMBL/GenBank/DDBJ whole genome shotgun (WGS) entry which is preliminary data.</text>
</comment>
<dbReference type="PANTHER" id="PTHR24269:SF16">
    <property type="entry name" value="PROTEIN SLG1"/>
    <property type="match status" value="1"/>
</dbReference>
<reference evidence="8" key="1">
    <citation type="journal article" date="2021" name="Nat. Commun.">
        <title>Genetic determinants of endophytism in the Arabidopsis root mycobiome.</title>
        <authorList>
            <person name="Mesny F."/>
            <person name="Miyauchi S."/>
            <person name="Thiergart T."/>
            <person name="Pickel B."/>
            <person name="Atanasova L."/>
            <person name="Karlsson M."/>
            <person name="Huettel B."/>
            <person name="Barry K.W."/>
            <person name="Haridas S."/>
            <person name="Chen C."/>
            <person name="Bauer D."/>
            <person name="Andreopoulos W."/>
            <person name="Pangilinan J."/>
            <person name="LaButti K."/>
            <person name="Riley R."/>
            <person name="Lipzen A."/>
            <person name="Clum A."/>
            <person name="Drula E."/>
            <person name="Henrissat B."/>
            <person name="Kohler A."/>
            <person name="Grigoriev I.V."/>
            <person name="Martin F.M."/>
            <person name="Hacquard S."/>
        </authorList>
    </citation>
    <scope>NUCLEOTIDE SEQUENCE</scope>
    <source>
        <strain evidence="8">MPI-CAGE-AT-0021</strain>
    </source>
</reference>
<keyword evidence="4" id="KW-1133">Transmembrane helix</keyword>
<dbReference type="OrthoDB" id="5985073at2759"/>
<evidence type="ECO:0000259" key="7">
    <source>
        <dbReference type="PROSITE" id="PS51212"/>
    </source>
</evidence>
<dbReference type="PROSITE" id="PS51212">
    <property type="entry name" value="WSC"/>
    <property type="match status" value="1"/>
</dbReference>
<keyword evidence="2" id="KW-0812">Transmembrane</keyword>
<sequence length="227" mass="23963">MWVHKCGSLCTTSGYGFFSLGEGTVCMCGQELAASPKSAAIIECNVGCGNGPGVGRLSYLLAEAELSINIEYCAKYCLLTQGQTLFGLEGTTCRCGLRLDVGAEGRPTTDCAAPCAGDDTQACGGQSLLNIFSASGARGRPLPSAAIWNLTIERCAEDCTRRFEGSEVVFSVGGGDRCNCALPLADDLLVLGIPRHDVAERLLETCTAHGRDALLQAVDLCIYFHRH</sequence>
<dbReference type="InterPro" id="IPR051836">
    <property type="entry name" value="Kremen_rcpt"/>
</dbReference>
<proteinExistence type="predicted"/>
<dbReference type="PANTHER" id="PTHR24269">
    <property type="entry name" value="KREMEN PROTEIN"/>
    <property type="match status" value="1"/>
</dbReference>
<evidence type="ECO:0000256" key="5">
    <source>
        <dbReference type="ARBA" id="ARBA00023136"/>
    </source>
</evidence>
<accession>A0A9P9DTL8</accession>
<protein>
    <recommendedName>
        <fullName evidence="7">WSC domain-containing protein</fullName>
    </recommendedName>
</protein>
<gene>
    <name evidence="8" type="ORF">B0J13DRAFT_628340</name>
</gene>
<evidence type="ECO:0000313" key="9">
    <source>
        <dbReference type="Proteomes" id="UP000717696"/>
    </source>
</evidence>
<dbReference type="Pfam" id="PF01822">
    <property type="entry name" value="WSC"/>
    <property type="match status" value="2"/>
</dbReference>
<keyword evidence="5" id="KW-0472">Membrane</keyword>
<dbReference type="Proteomes" id="UP000717696">
    <property type="component" value="Unassembled WGS sequence"/>
</dbReference>
<evidence type="ECO:0000313" key="8">
    <source>
        <dbReference type="EMBL" id="KAH7125048.1"/>
    </source>
</evidence>
<name>A0A9P9DTL8_9HYPO</name>
<evidence type="ECO:0000256" key="6">
    <source>
        <dbReference type="ARBA" id="ARBA00023180"/>
    </source>
</evidence>
<dbReference type="AlphaFoldDB" id="A0A9P9DTL8"/>
<dbReference type="InterPro" id="IPR002889">
    <property type="entry name" value="WSC_carb-bd"/>
</dbReference>
<organism evidence="8 9">
    <name type="scientific">Dactylonectria estremocensis</name>
    <dbReference type="NCBI Taxonomy" id="1079267"/>
    <lineage>
        <taxon>Eukaryota</taxon>
        <taxon>Fungi</taxon>
        <taxon>Dikarya</taxon>
        <taxon>Ascomycota</taxon>
        <taxon>Pezizomycotina</taxon>
        <taxon>Sordariomycetes</taxon>
        <taxon>Hypocreomycetidae</taxon>
        <taxon>Hypocreales</taxon>
        <taxon>Nectriaceae</taxon>
        <taxon>Dactylonectria</taxon>
    </lineage>
</organism>
<evidence type="ECO:0000256" key="4">
    <source>
        <dbReference type="ARBA" id="ARBA00022989"/>
    </source>
</evidence>
<keyword evidence="9" id="KW-1185">Reference proteome</keyword>
<dbReference type="EMBL" id="JAGMUU010000024">
    <property type="protein sequence ID" value="KAH7125048.1"/>
    <property type="molecule type" value="Genomic_DNA"/>
</dbReference>
<evidence type="ECO:0000256" key="1">
    <source>
        <dbReference type="ARBA" id="ARBA00004167"/>
    </source>
</evidence>
<dbReference type="GO" id="GO:0005886">
    <property type="term" value="C:plasma membrane"/>
    <property type="evidence" value="ECO:0007669"/>
    <property type="project" value="TreeGrafter"/>
</dbReference>
<keyword evidence="6" id="KW-0325">Glycoprotein</keyword>
<keyword evidence="3" id="KW-0732">Signal</keyword>
<feature type="domain" description="WSC" evidence="7">
    <location>
        <begin position="42"/>
        <end position="135"/>
    </location>
</feature>
<evidence type="ECO:0000256" key="3">
    <source>
        <dbReference type="ARBA" id="ARBA00022729"/>
    </source>
</evidence>
<evidence type="ECO:0000256" key="2">
    <source>
        <dbReference type="ARBA" id="ARBA00022692"/>
    </source>
</evidence>